<dbReference type="GO" id="GO:0003824">
    <property type="term" value="F:catalytic activity"/>
    <property type="evidence" value="ECO:0007669"/>
    <property type="project" value="UniProtKB-ARBA"/>
</dbReference>
<dbReference type="AlphaFoldDB" id="A0AAN1MH82"/>
<feature type="domain" description="Nudix hydrolase" evidence="1">
    <location>
        <begin position="125"/>
        <end position="294"/>
    </location>
</feature>
<dbReference type="InterPro" id="IPR015797">
    <property type="entry name" value="NUDIX_hydrolase-like_dom_sf"/>
</dbReference>
<dbReference type="InterPro" id="IPR000086">
    <property type="entry name" value="NUDIX_hydrolase_dom"/>
</dbReference>
<dbReference type="KEGG" id="phs:C2L64_00805"/>
<dbReference type="SUPFAM" id="SSF55811">
    <property type="entry name" value="Nudix"/>
    <property type="match status" value="1"/>
</dbReference>
<dbReference type="PROSITE" id="PS51462">
    <property type="entry name" value="NUDIX"/>
    <property type="match status" value="1"/>
</dbReference>
<accession>A0AAN1MH82</accession>
<sequence length="561" mass="63510">MSRCLPLVSEEGDFHVQTDKSQILAALTEAISPVASEVVLSMVERLFLASRLLDEEALRGGFWRWASFPASLMGRSMLDVLSDANGFLFPRGYWNSPEYSEEQRAILHSIETARVLNRADKCPRAIRHVFVAWAVVKVGDRFLLRTREDKQRPGTKQFVFPGGRFRIEDAHNNEGPRVLLRSIEEGDWSEIQRHLEATLRRELKEELGLDEGQYVASRWVDTSPYRQVEGAGNRHAYSEYKFQLFHVQLGREAMLQMYSEIARCPDQFVWLSAQEVCAQRSVDGRYSAYLDALVNHFGGDFDAALADCPASFQDQTDLSDKFEPVDIPVSHGDSFSVGLTGAERSVDIPLDTQEHAMLLGLACHAKGYAFAHDAVMRFPAGWVKLNDEQISVCHRLSEKLSARRFTWIEVSDTGFARWRWSSNETYLDTSAFEYHIKSLHVNSRRWAELGITRCELNTALGIFIEDTTTISVSKKLALSIDAIEDERVPEADDDIAIGDFKKSVREALDRPLQVFGLRKFVRAVPQGKQKKLLATSSGANSRRMTMGEYAITIRRRSSVSI</sequence>
<dbReference type="Proteomes" id="UP000236649">
    <property type="component" value="Chromosome 1"/>
</dbReference>
<name>A0AAN1MH82_9BURK</name>
<evidence type="ECO:0000313" key="3">
    <source>
        <dbReference type="Proteomes" id="UP000236649"/>
    </source>
</evidence>
<dbReference type="Gene3D" id="3.90.79.10">
    <property type="entry name" value="Nucleoside Triphosphate Pyrophosphohydrolase"/>
    <property type="match status" value="1"/>
</dbReference>
<proteinExistence type="predicted"/>
<dbReference type="EMBL" id="CP026105">
    <property type="protein sequence ID" value="AUT67042.1"/>
    <property type="molecule type" value="Genomic_DNA"/>
</dbReference>
<gene>
    <name evidence="2" type="ORF">C2L64_00805</name>
</gene>
<evidence type="ECO:0000313" key="2">
    <source>
        <dbReference type="EMBL" id="AUT67042.1"/>
    </source>
</evidence>
<reference evidence="2 3" key="1">
    <citation type="submission" date="2018-01" db="EMBL/GenBank/DDBJ databases">
        <title>Species boundaries and ecological features among Paraburkholderia terrae DSMZ17804T, P. hospita DSMZ17164T and P. caribensis DSMZ13236T.</title>
        <authorList>
            <person name="Pratama A.A."/>
        </authorList>
    </citation>
    <scope>NUCLEOTIDE SEQUENCE [LARGE SCALE GENOMIC DNA]</scope>
    <source>
        <strain evidence="2 3">DSM 17164</strain>
    </source>
</reference>
<protein>
    <recommendedName>
        <fullName evidence="1">Nudix hydrolase domain-containing protein</fullName>
    </recommendedName>
</protein>
<organism evidence="2 3">
    <name type="scientific">Paraburkholderia hospita</name>
    <dbReference type="NCBI Taxonomy" id="169430"/>
    <lineage>
        <taxon>Bacteria</taxon>
        <taxon>Pseudomonadati</taxon>
        <taxon>Pseudomonadota</taxon>
        <taxon>Betaproteobacteria</taxon>
        <taxon>Burkholderiales</taxon>
        <taxon>Burkholderiaceae</taxon>
        <taxon>Paraburkholderia</taxon>
    </lineage>
</organism>
<evidence type="ECO:0000259" key="1">
    <source>
        <dbReference type="PROSITE" id="PS51462"/>
    </source>
</evidence>